<evidence type="ECO:0008006" key="3">
    <source>
        <dbReference type="Google" id="ProtNLM"/>
    </source>
</evidence>
<gene>
    <name evidence="1" type="ORF">ACFSB2_22405</name>
</gene>
<protein>
    <recommendedName>
        <fullName evidence="3">CopG family transcriptional regulator / antitoxin EndoAI</fullName>
    </recommendedName>
</protein>
<dbReference type="RefSeq" id="WP_377945312.1">
    <property type="nucleotide sequence ID" value="NZ_JBHUCX010000092.1"/>
</dbReference>
<organism evidence="1 2">
    <name type="scientific">Alicyclobacillus fodiniaquatilis</name>
    <dbReference type="NCBI Taxonomy" id="1661150"/>
    <lineage>
        <taxon>Bacteria</taxon>
        <taxon>Bacillati</taxon>
        <taxon>Bacillota</taxon>
        <taxon>Bacilli</taxon>
        <taxon>Bacillales</taxon>
        <taxon>Alicyclobacillaceae</taxon>
        <taxon>Alicyclobacillus</taxon>
    </lineage>
</organism>
<name>A0ABW4JPD1_9BACL</name>
<keyword evidence="2" id="KW-1185">Reference proteome</keyword>
<reference evidence="2" key="1">
    <citation type="journal article" date="2019" name="Int. J. Syst. Evol. Microbiol.">
        <title>The Global Catalogue of Microorganisms (GCM) 10K type strain sequencing project: providing services to taxonomists for standard genome sequencing and annotation.</title>
        <authorList>
            <consortium name="The Broad Institute Genomics Platform"/>
            <consortium name="The Broad Institute Genome Sequencing Center for Infectious Disease"/>
            <person name="Wu L."/>
            <person name="Ma J."/>
        </authorList>
    </citation>
    <scope>NUCLEOTIDE SEQUENCE [LARGE SCALE GENOMIC DNA]</scope>
    <source>
        <strain evidence="2">CGMCC 1.12286</strain>
    </source>
</reference>
<dbReference type="Proteomes" id="UP001597079">
    <property type="component" value="Unassembled WGS sequence"/>
</dbReference>
<evidence type="ECO:0000313" key="1">
    <source>
        <dbReference type="EMBL" id="MFD1677418.1"/>
    </source>
</evidence>
<evidence type="ECO:0000313" key="2">
    <source>
        <dbReference type="Proteomes" id="UP001597079"/>
    </source>
</evidence>
<comment type="caution">
    <text evidence="1">The sequence shown here is derived from an EMBL/GenBank/DDBJ whole genome shotgun (WGS) entry which is preliminary data.</text>
</comment>
<sequence length="88" mass="9884">MKNNDAMLTDEVCEAIIEEVYESEEYQNASSFLEGEIMALLGENELMWARHNDAYTMLENSVARKAFEIGYSLGKADKQSIEVVATAL</sequence>
<dbReference type="EMBL" id="JBHUCX010000092">
    <property type="protein sequence ID" value="MFD1677418.1"/>
    <property type="molecule type" value="Genomic_DNA"/>
</dbReference>
<accession>A0ABW4JPD1</accession>
<proteinExistence type="predicted"/>